<dbReference type="InterPro" id="IPR036388">
    <property type="entry name" value="WH-like_DNA-bd_sf"/>
</dbReference>
<reference evidence="2 3" key="1">
    <citation type="submission" date="2017-06" db="EMBL/GenBank/DDBJ databases">
        <title>Biodegradation of gentamicin by bacterial consortia AMQD4 in synthetic medium and raw gentamicin sewage.</title>
        <authorList>
            <person name="Chang H."/>
            <person name="Feng Y."/>
            <person name="Li Z."/>
            <person name="Xue J."/>
            <person name="Cheng D."/>
        </authorList>
    </citation>
    <scope>NUCLEOTIDE SEQUENCE [LARGE SCALE GENOMIC DNA]</scope>
    <source>
        <strain evidence="2 3">BZC3</strain>
    </source>
</reference>
<reference evidence="2 3" key="2">
    <citation type="submission" date="2017-06" db="EMBL/GenBank/DDBJ databases">
        <authorList>
            <person name="Kim H.J."/>
            <person name="Triplett B.A."/>
        </authorList>
    </citation>
    <scope>NUCLEOTIDE SEQUENCE [LARGE SCALE GENOMIC DNA]</scope>
    <source>
        <strain evidence="2 3">BZC3</strain>
    </source>
</reference>
<protein>
    <submittedName>
        <fullName evidence="2">MarR family transcriptional regulator</fullName>
    </submittedName>
</protein>
<dbReference type="InterPro" id="IPR000835">
    <property type="entry name" value="HTH_MarR-typ"/>
</dbReference>
<dbReference type="GO" id="GO:0003700">
    <property type="term" value="F:DNA-binding transcription factor activity"/>
    <property type="evidence" value="ECO:0007669"/>
    <property type="project" value="InterPro"/>
</dbReference>
<dbReference type="SUPFAM" id="SSF46785">
    <property type="entry name" value="Winged helix' DNA-binding domain"/>
    <property type="match status" value="1"/>
</dbReference>
<dbReference type="GO" id="GO:0006950">
    <property type="term" value="P:response to stress"/>
    <property type="evidence" value="ECO:0007669"/>
    <property type="project" value="TreeGrafter"/>
</dbReference>
<dbReference type="PROSITE" id="PS50995">
    <property type="entry name" value="HTH_MARR_2"/>
    <property type="match status" value="1"/>
</dbReference>
<dbReference type="PANTHER" id="PTHR33164:SF89">
    <property type="entry name" value="MARR FAMILY REGULATORY PROTEIN"/>
    <property type="match status" value="1"/>
</dbReference>
<dbReference type="RefSeq" id="WP_076224127.1">
    <property type="nucleotide sequence ID" value="NZ_CP021995.1"/>
</dbReference>
<organism evidence="2 3">
    <name type="scientific">Brevundimonas diminuta</name>
    <name type="common">Pseudomonas diminuta</name>
    <dbReference type="NCBI Taxonomy" id="293"/>
    <lineage>
        <taxon>Bacteria</taxon>
        <taxon>Pseudomonadati</taxon>
        <taxon>Pseudomonadota</taxon>
        <taxon>Alphaproteobacteria</taxon>
        <taxon>Caulobacterales</taxon>
        <taxon>Caulobacteraceae</taxon>
        <taxon>Brevundimonas</taxon>
    </lineage>
</organism>
<accession>A0A1Z3LZU4</accession>
<evidence type="ECO:0000313" key="3">
    <source>
        <dbReference type="Proteomes" id="UP000197024"/>
    </source>
</evidence>
<dbReference type="Gene3D" id="1.10.10.10">
    <property type="entry name" value="Winged helix-like DNA-binding domain superfamily/Winged helix DNA-binding domain"/>
    <property type="match status" value="1"/>
</dbReference>
<dbReference type="InterPro" id="IPR036390">
    <property type="entry name" value="WH_DNA-bd_sf"/>
</dbReference>
<dbReference type="InterPro" id="IPR039422">
    <property type="entry name" value="MarR/SlyA-like"/>
</dbReference>
<evidence type="ECO:0000313" key="2">
    <source>
        <dbReference type="EMBL" id="ASD27721.1"/>
    </source>
</evidence>
<dbReference type="Pfam" id="PF01047">
    <property type="entry name" value="MarR"/>
    <property type="match status" value="1"/>
</dbReference>
<dbReference type="Proteomes" id="UP000197024">
    <property type="component" value="Chromosome"/>
</dbReference>
<dbReference type="PANTHER" id="PTHR33164">
    <property type="entry name" value="TRANSCRIPTIONAL REGULATOR, MARR FAMILY"/>
    <property type="match status" value="1"/>
</dbReference>
<proteinExistence type="predicted"/>
<sequence>MSEIPLPSAADATASLVRSVRRIAQAIDVRSREIARLTGLTLPQLLVLQSIRHLGEVSTRAISRDVSMSPPTVVAVLDRLEARGLIVRYRSTTDRRIVHARLTEPGHKALAESPDLLHADVLARLALLSPQKRRQIAGAVAALADLMAPPDAGLETHRGA</sequence>
<dbReference type="AlphaFoldDB" id="A0A1Z3LZU4"/>
<feature type="domain" description="HTH marR-type" evidence="1">
    <location>
        <begin position="13"/>
        <end position="148"/>
    </location>
</feature>
<dbReference type="EMBL" id="CP021995">
    <property type="protein sequence ID" value="ASD27721.1"/>
    <property type="molecule type" value="Genomic_DNA"/>
</dbReference>
<name>A0A1Z3LZU4_BREDI</name>
<dbReference type="SMART" id="SM00347">
    <property type="entry name" value="HTH_MARR"/>
    <property type="match status" value="1"/>
</dbReference>
<evidence type="ECO:0000259" key="1">
    <source>
        <dbReference type="PROSITE" id="PS50995"/>
    </source>
</evidence>
<gene>
    <name evidence="2" type="ORF">CD943_13005</name>
</gene>